<sequence length="487" mass="49797">MSVARPEGRIVLMHGASLYRSRSRLCRAGVPLGTGRIKLWGVWLRSGTACPDLAFPPFESISLMTTRTSKALALSAAAALASTASFGQTLISDGFELGSAADYTVVDDGTPDGAEDFSFDYIAAGIPLAPRSGAGDTNGLRLTANVSAGVADARTAFHNTAITASRYRLTVDVWMNFVGTAGTTEFGHVGVGGDGTTFNSVFTPISGSGAFLSFTGDGGSGSDYRWFRDSANTPLGDADSTTLPNTHPSYLGHGSNNSGAFFQALFPSPPSTIAGSPGNIWTTVEIEVDNNCGLISFSFDGQLTFRGSFAGTFDGLVSLGIADAFSSVGTADQFTLFDNLLVEELPPLGTAYCTVITNSTGLGALLLATGDDAVAGNDLTLCAQDLPTDTFGIFLASPTSDFVTGAGGSVGNLCIGPAIGRGVGGAILNSGPGGTFSITADLTALPTSAGPAAVMAGDTVFFQGWFRDFVGGSTTSNYTNGLIVTFN</sequence>
<reference evidence="1 2" key="1">
    <citation type="submission" date="2019-02" db="EMBL/GenBank/DDBJ databases">
        <title>Deep-cultivation of Planctomycetes and their phenomic and genomic characterization uncovers novel biology.</title>
        <authorList>
            <person name="Wiegand S."/>
            <person name="Jogler M."/>
            <person name="Boedeker C."/>
            <person name="Pinto D."/>
            <person name="Vollmers J."/>
            <person name="Rivas-Marin E."/>
            <person name="Kohn T."/>
            <person name="Peeters S.H."/>
            <person name="Heuer A."/>
            <person name="Rast P."/>
            <person name="Oberbeckmann S."/>
            <person name="Bunk B."/>
            <person name="Jeske O."/>
            <person name="Meyerdierks A."/>
            <person name="Storesund J.E."/>
            <person name="Kallscheuer N."/>
            <person name="Luecker S."/>
            <person name="Lage O.M."/>
            <person name="Pohl T."/>
            <person name="Merkel B.J."/>
            <person name="Hornburger P."/>
            <person name="Mueller R.-W."/>
            <person name="Bruemmer F."/>
            <person name="Labrenz M."/>
            <person name="Spormann A.M."/>
            <person name="Op den Camp H."/>
            <person name="Overmann J."/>
            <person name="Amann R."/>
            <person name="Jetten M.S.M."/>
            <person name="Mascher T."/>
            <person name="Medema M.H."/>
            <person name="Devos D.P."/>
            <person name="Kaster A.-K."/>
            <person name="Ovreas L."/>
            <person name="Rohde M."/>
            <person name="Galperin M.Y."/>
            <person name="Jogler C."/>
        </authorList>
    </citation>
    <scope>NUCLEOTIDE SEQUENCE [LARGE SCALE GENOMIC DNA]</scope>
    <source>
        <strain evidence="1 2">Poly30</strain>
    </source>
</reference>
<evidence type="ECO:0008006" key="3">
    <source>
        <dbReference type="Google" id="ProtNLM"/>
    </source>
</evidence>
<gene>
    <name evidence="1" type="ORF">Poly30_06550</name>
</gene>
<keyword evidence="2" id="KW-1185">Reference proteome</keyword>
<accession>A0A518EM41</accession>
<evidence type="ECO:0000313" key="2">
    <source>
        <dbReference type="Proteomes" id="UP000320390"/>
    </source>
</evidence>
<evidence type="ECO:0000313" key="1">
    <source>
        <dbReference type="EMBL" id="QDV05159.1"/>
    </source>
</evidence>
<dbReference type="AlphaFoldDB" id="A0A518EM41"/>
<dbReference type="Proteomes" id="UP000320390">
    <property type="component" value="Chromosome"/>
</dbReference>
<dbReference type="EMBL" id="CP036434">
    <property type="protein sequence ID" value="QDV05159.1"/>
    <property type="molecule type" value="Genomic_DNA"/>
</dbReference>
<organism evidence="1 2">
    <name type="scientific">Saltatorellus ferox</name>
    <dbReference type="NCBI Taxonomy" id="2528018"/>
    <lineage>
        <taxon>Bacteria</taxon>
        <taxon>Pseudomonadati</taxon>
        <taxon>Planctomycetota</taxon>
        <taxon>Planctomycetia</taxon>
        <taxon>Planctomycetia incertae sedis</taxon>
        <taxon>Saltatorellus</taxon>
    </lineage>
</organism>
<proteinExistence type="predicted"/>
<protein>
    <recommendedName>
        <fullName evidence="3">Legume lectin domain protein</fullName>
    </recommendedName>
</protein>
<name>A0A518EM41_9BACT</name>